<reference evidence="1 2" key="1">
    <citation type="submission" date="2018-04" db="EMBL/GenBank/DDBJ databases">
        <title>Thalassorhabdus spongiae gen. nov., sp. nov., isolated from a marine sponge in South-West Iceland.</title>
        <authorList>
            <person name="Knobloch S."/>
            <person name="Daussin A."/>
            <person name="Johannsson R."/>
            <person name="Marteinsson V.T."/>
        </authorList>
    </citation>
    <scope>NUCLEOTIDE SEQUENCE [LARGE SCALE GENOMIC DNA]</scope>
    <source>
        <strain evidence="1 2">Hp12</strain>
    </source>
</reference>
<dbReference type="InterPro" id="IPR052022">
    <property type="entry name" value="26kDa_periplasmic_antigen"/>
</dbReference>
<dbReference type="GO" id="GO:0006974">
    <property type="term" value="P:DNA damage response"/>
    <property type="evidence" value="ECO:0007669"/>
    <property type="project" value="TreeGrafter"/>
</dbReference>
<dbReference type="PANTHER" id="PTHR34387:SF1">
    <property type="entry name" value="PERIPLASMIC IMMUNOGENIC PROTEIN"/>
    <property type="match status" value="1"/>
</dbReference>
<organism evidence="1 2">
    <name type="scientific">Pelagibaculum spongiae</name>
    <dbReference type="NCBI Taxonomy" id="2080658"/>
    <lineage>
        <taxon>Bacteria</taxon>
        <taxon>Pseudomonadati</taxon>
        <taxon>Pseudomonadota</taxon>
        <taxon>Gammaproteobacteria</taxon>
        <taxon>Oceanospirillales</taxon>
        <taxon>Pelagibaculum</taxon>
    </lineage>
</organism>
<dbReference type="Pfam" id="PF04402">
    <property type="entry name" value="SIMPL"/>
    <property type="match status" value="1"/>
</dbReference>
<dbReference type="EMBL" id="QDDL01000008">
    <property type="protein sequence ID" value="PVZ66410.1"/>
    <property type="molecule type" value="Genomic_DNA"/>
</dbReference>
<evidence type="ECO:0000313" key="1">
    <source>
        <dbReference type="EMBL" id="PVZ66410.1"/>
    </source>
</evidence>
<sequence>MVMKKLALAVGIFCCGIGYNTIVVADQVKERISVFGQAQVEAVPDQMLFHFSVVEEGGDLKPMQRQVNQKVDRLLKLAKKLGLQDRDIKAARVNIGQIQRPLKLLSNNSRREYEQVYRLNRQVTFRLRDLSKFPGLLDGAVAAGANQLTGIEPAFDDRESLYRQALVKAMKAATQKATLLAKQTGQQLGGAVSIRESGSNAPQPQYRMMAEMSGSAAAAPFAAGTEAVSARVDVEFSLQRP</sequence>
<proteinExistence type="predicted"/>
<gene>
    <name evidence="1" type="ORF">DC094_17095</name>
</gene>
<dbReference type="AlphaFoldDB" id="A0A2V1GTQ5"/>
<keyword evidence="2" id="KW-1185">Reference proteome</keyword>
<name>A0A2V1GTQ5_9GAMM</name>
<evidence type="ECO:0000313" key="2">
    <source>
        <dbReference type="Proteomes" id="UP000244906"/>
    </source>
</evidence>
<dbReference type="Proteomes" id="UP000244906">
    <property type="component" value="Unassembled WGS sequence"/>
</dbReference>
<dbReference type="InterPro" id="IPR007497">
    <property type="entry name" value="SIMPL/DUF541"/>
</dbReference>
<protein>
    <recommendedName>
        <fullName evidence="3">SIMPL domain-containing protein</fullName>
    </recommendedName>
</protein>
<evidence type="ECO:0008006" key="3">
    <source>
        <dbReference type="Google" id="ProtNLM"/>
    </source>
</evidence>
<dbReference type="PANTHER" id="PTHR34387">
    <property type="entry name" value="SLR1258 PROTEIN"/>
    <property type="match status" value="1"/>
</dbReference>
<dbReference type="Gene3D" id="3.30.110.170">
    <property type="entry name" value="Protein of unknown function (DUF541), domain 1"/>
    <property type="match status" value="1"/>
</dbReference>
<accession>A0A2V1GTQ5</accession>
<comment type="caution">
    <text evidence="1">The sequence shown here is derived from an EMBL/GenBank/DDBJ whole genome shotgun (WGS) entry which is preliminary data.</text>
</comment>
<dbReference type="Gene3D" id="3.30.70.2970">
    <property type="entry name" value="Protein of unknown function (DUF541), domain 2"/>
    <property type="match status" value="1"/>
</dbReference>